<accession>R0I9H2</accession>
<comment type="pathway">
    <text evidence="2">Protein modification; protein ubiquitination.</text>
</comment>
<evidence type="ECO:0000256" key="7">
    <source>
        <dbReference type="ARBA" id="ARBA00022771"/>
    </source>
</evidence>
<organism evidence="14 15">
    <name type="scientific">Capsella rubella</name>
    <dbReference type="NCBI Taxonomy" id="81985"/>
    <lineage>
        <taxon>Eukaryota</taxon>
        <taxon>Viridiplantae</taxon>
        <taxon>Streptophyta</taxon>
        <taxon>Embryophyta</taxon>
        <taxon>Tracheophyta</taxon>
        <taxon>Spermatophyta</taxon>
        <taxon>Magnoliopsida</taxon>
        <taxon>eudicotyledons</taxon>
        <taxon>Gunneridae</taxon>
        <taxon>Pentapetalae</taxon>
        <taxon>rosids</taxon>
        <taxon>malvids</taxon>
        <taxon>Brassicales</taxon>
        <taxon>Brassicaceae</taxon>
        <taxon>Camelineae</taxon>
        <taxon>Capsella</taxon>
    </lineage>
</organism>
<evidence type="ECO:0000313" key="15">
    <source>
        <dbReference type="Proteomes" id="UP000029121"/>
    </source>
</evidence>
<evidence type="ECO:0000259" key="13">
    <source>
        <dbReference type="PROSITE" id="PS51081"/>
    </source>
</evidence>
<evidence type="ECO:0000256" key="2">
    <source>
        <dbReference type="ARBA" id="ARBA00004906"/>
    </source>
</evidence>
<protein>
    <recommendedName>
        <fullName evidence="4">RING-type E3 ubiquitin transferase</fullName>
        <ecNumber evidence="4">2.3.2.27</ecNumber>
    </recommendedName>
</protein>
<dbReference type="eggNOG" id="KOG3002">
    <property type="taxonomic scope" value="Eukaryota"/>
</dbReference>
<dbReference type="Gene3D" id="3.30.40.10">
    <property type="entry name" value="Zinc/RING finger domain, C3HC4 (zinc finger)"/>
    <property type="match status" value="2"/>
</dbReference>
<feature type="domain" description="SIAH-type" evidence="13">
    <location>
        <begin position="98"/>
        <end position="156"/>
    </location>
</feature>
<dbReference type="Pfam" id="PF21362">
    <property type="entry name" value="Sina_RING"/>
    <property type="match status" value="1"/>
</dbReference>
<comment type="function">
    <text evidence="10">E3 ubiquitin-protein ligase that mediates ubiquitination and subsequent proteasomal degradation of target proteins. E3 ubiquitin ligases accept ubiquitin from an E2 ubiquitin-conjugating enzyme in the form of a thioester and then directly transfers the ubiquitin to targeted substrates. It probably triggers the ubiquitin-mediated degradation of different substrates.</text>
</comment>
<keyword evidence="5" id="KW-0808">Transferase</keyword>
<dbReference type="UniPathway" id="UPA00143"/>
<evidence type="ECO:0000256" key="3">
    <source>
        <dbReference type="ARBA" id="ARBA00009119"/>
    </source>
</evidence>
<feature type="region of interest" description="Disordered" evidence="12">
    <location>
        <begin position="1"/>
        <end position="30"/>
    </location>
</feature>
<comment type="catalytic activity">
    <reaction evidence="1">
        <text>S-ubiquitinyl-[E2 ubiquitin-conjugating enzyme]-L-cysteine + [acceptor protein]-L-lysine = [E2 ubiquitin-conjugating enzyme]-L-cysteine + N(6)-ubiquitinyl-[acceptor protein]-L-lysine.</text>
        <dbReference type="EC" id="2.3.2.27"/>
    </reaction>
</comment>
<dbReference type="GO" id="GO:0061630">
    <property type="term" value="F:ubiquitin protein ligase activity"/>
    <property type="evidence" value="ECO:0007669"/>
    <property type="project" value="UniProtKB-EC"/>
</dbReference>
<dbReference type="PANTHER" id="PTHR46632">
    <property type="entry name" value="E3 UBIQUITIN-PROTEIN LIGASE SINA-LIKE 4"/>
    <property type="match status" value="1"/>
</dbReference>
<gene>
    <name evidence="14" type="ORF">CARUB_v10022345mg</name>
</gene>
<dbReference type="SUPFAM" id="SSF49599">
    <property type="entry name" value="TRAF domain-like"/>
    <property type="match status" value="1"/>
</dbReference>
<evidence type="ECO:0000256" key="11">
    <source>
        <dbReference type="PROSITE-ProRule" id="PRU00455"/>
    </source>
</evidence>
<reference evidence="15" key="1">
    <citation type="journal article" date="2013" name="Nat. Genet.">
        <title>The Capsella rubella genome and the genomic consequences of rapid mating system evolution.</title>
        <authorList>
            <person name="Slotte T."/>
            <person name="Hazzouri K.M."/>
            <person name="Agren J.A."/>
            <person name="Koenig D."/>
            <person name="Maumus F."/>
            <person name="Guo Y.L."/>
            <person name="Steige K."/>
            <person name="Platts A.E."/>
            <person name="Escobar J.S."/>
            <person name="Newman L.K."/>
            <person name="Wang W."/>
            <person name="Mandakova T."/>
            <person name="Vello E."/>
            <person name="Smith L.M."/>
            <person name="Henz S.R."/>
            <person name="Steffen J."/>
            <person name="Takuno S."/>
            <person name="Brandvain Y."/>
            <person name="Coop G."/>
            <person name="Andolfatto P."/>
            <person name="Hu T.T."/>
            <person name="Blanchette M."/>
            <person name="Clark R.M."/>
            <person name="Quesneville H."/>
            <person name="Nordborg M."/>
            <person name="Gaut B.S."/>
            <person name="Lysak M.A."/>
            <person name="Jenkins J."/>
            <person name="Grimwood J."/>
            <person name="Chapman J."/>
            <person name="Prochnik S."/>
            <person name="Shu S."/>
            <person name="Rokhsar D."/>
            <person name="Schmutz J."/>
            <person name="Weigel D."/>
            <person name="Wright S.I."/>
        </authorList>
    </citation>
    <scope>NUCLEOTIDE SEQUENCE [LARGE SCALE GENOMIC DNA]</scope>
    <source>
        <strain evidence="15">cv. Monte Gargano</strain>
    </source>
</reference>
<dbReference type="AlphaFoldDB" id="R0I9H2"/>
<evidence type="ECO:0000256" key="5">
    <source>
        <dbReference type="ARBA" id="ARBA00022679"/>
    </source>
</evidence>
<dbReference type="PANTHER" id="PTHR46632:SF11">
    <property type="entry name" value="E3 UBIQUITIN-PROTEIN LIGASE SINA-LIKE 1-RELATED"/>
    <property type="match status" value="1"/>
</dbReference>
<dbReference type="CDD" id="cd16571">
    <property type="entry name" value="RING-HC_SIAHs"/>
    <property type="match status" value="1"/>
</dbReference>
<evidence type="ECO:0000256" key="1">
    <source>
        <dbReference type="ARBA" id="ARBA00000900"/>
    </source>
</evidence>
<dbReference type="InterPro" id="IPR013010">
    <property type="entry name" value="Znf_SIAH"/>
</dbReference>
<dbReference type="PROSITE" id="PS51081">
    <property type="entry name" value="ZF_SIAH"/>
    <property type="match status" value="1"/>
</dbReference>
<dbReference type="GO" id="GO:0016567">
    <property type="term" value="P:protein ubiquitination"/>
    <property type="evidence" value="ECO:0007669"/>
    <property type="project" value="UniProtKB-UniPathway"/>
</dbReference>
<evidence type="ECO:0000256" key="4">
    <source>
        <dbReference type="ARBA" id="ARBA00012483"/>
    </source>
</evidence>
<evidence type="ECO:0000313" key="14">
    <source>
        <dbReference type="EMBL" id="EOA34770.1"/>
    </source>
</evidence>
<dbReference type="InterPro" id="IPR013083">
    <property type="entry name" value="Znf_RING/FYVE/PHD"/>
</dbReference>
<dbReference type="GO" id="GO:0008270">
    <property type="term" value="F:zinc ion binding"/>
    <property type="evidence" value="ECO:0007669"/>
    <property type="project" value="UniProtKB-KW"/>
</dbReference>
<keyword evidence="7 11" id="KW-0863">Zinc-finger</keyword>
<evidence type="ECO:0000256" key="8">
    <source>
        <dbReference type="ARBA" id="ARBA00022786"/>
    </source>
</evidence>
<keyword evidence="9" id="KW-0862">Zinc</keyword>
<evidence type="ECO:0000256" key="9">
    <source>
        <dbReference type="ARBA" id="ARBA00022833"/>
    </source>
</evidence>
<dbReference type="InterPro" id="IPR044286">
    <property type="entry name" value="SINL_plant"/>
</dbReference>
<dbReference type="EC" id="2.3.2.27" evidence="4"/>
<evidence type="ECO:0000256" key="10">
    <source>
        <dbReference type="ARBA" id="ARBA00024004"/>
    </source>
</evidence>
<dbReference type="InterPro" id="IPR049548">
    <property type="entry name" value="Sina-like_RING"/>
</dbReference>
<sequence length="278" mass="31547">MAGEATSSRRKRQRLVEEEEEEGENSGGDVVARSGTLLDLELLDCPVCFDSLTKPIFRCDSGHIACQSCCKKQRYKCSACYLPIGNYRCRILETVVEAVIVPCPNAKYGCSEKFYYGKELVHEKECIFTPCYCPAPDCNYRGMYKDLYSHYDANHKSWCGYDHFGSGHETDAWLPFSEKILVLQEYQDGPLVVIQGFEKPDGVSFTVNCIAPSAHGVGEFAFVLSDSYGGEHWTRGSDKMNKIQKVSFQAPEKCFITVPMSNLKMKIRITRRNEEERR</sequence>
<keyword evidence="6" id="KW-0479">Metal-binding</keyword>
<dbReference type="EMBL" id="KB870806">
    <property type="protein sequence ID" value="EOA34770.1"/>
    <property type="molecule type" value="Genomic_DNA"/>
</dbReference>
<proteinExistence type="inferred from homology"/>
<evidence type="ECO:0000256" key="6">
    <source>
        <dbReference type="ARBA" id="ARBA00022723"/>
    </source>
</evidence>
<evidence type="ECO:0000256" key="12">
    <source>
        <dbReference type="SAM" id="MobiDB-lite"/>
    </source>
</evidence>
<dbReference type="Proteomes" id="UP000029121">
    <property type="component" value="Unassembled WGS sequence"/>
</dbReference>
<dbReference type="Pfam" id="PF21361">
    <property type="entry name" value="Sina_ZnF"/>
    <property type="match status" value="1"/>
</dbReference>
<keyword evidence="8" id="KW-0833">Ubl conjugation pathway</keyword>
<keyword evidence="15" id="KW-1185">Reference proteome</keyword>
<name>R0I9H2_9BRAS</name>
<comment type="similarity">
    <text evidence="3">Belongs to the SINA (Seven in absentia) family.</text>
</comment>